<dbReference type="AlphaFoldDB" id="D8MRJ8"/>
<dbReference type="STRING" id="634500.EbC_19240"/>
<dbReference type="GO" id="GO:0005886">
    <property type="term" value="C:plasma membrane"/>
    <property type="evidence" value="ECO:0007669"/>
    <property type="project" value="InterPro"/>
</dbReference>
<keyword evidence="2" id="KW-1185">Reference proteome</keyword>
<protein>
    <submittedName>
        <fullName evidence="1">Similar to fusaric acid resistance domain protein, probable</fullName>
    </submittedName>
</protein>
<proteinExistence type="predicted"/>
<dbReference type="Pfam" id="PF04632">
    <property type="entry name" value="FUSC"/>
    <property type="match status" value="1"/>
</dbReference>
<evidence type="ECO:0000313" key="1">
    <source>
        <dbReference type="EMBL" id="CAX59455.1"/>
    </source>
</evidence>
<reference evidence="1 2" key="1">
    <citation type="journal article" date="2010" name="BMC Genomics">
        <title>Genome comparison of the epiphytic bacteria Erwinia billingiae and E. tasmaniensis with the pear pathogen E. pyrifoliae.</title>
        <authorList>
            <person name="Kube M."/>
            <person name="Migdoll A.M."/>
            <person name="Gehring I."/>
            <person name="Heitmann K."/>
            <person name="Mayer Y."/>
            <person name="Kuhl H."/>
            <person name="Knaust F."/>
            <person name="Geider K."/>
            <person name="Reinhardt R."/>
        </authorList>
    </citation>
    <scope>NUCLEOTIDE SEQUENCE [LARGE SCALE GENOMIC DNA]</scope>
    <source>
        <strain evidence="1 2">Eb661</strain>
    </source>
</reference>
<dbReference type="HOGENOM" id="CLU_049004_1_0_6"/>
<dbReference type="InterPro" id="IPR006726">
    <property type="entry name" value="PHBA_efflux_AaeB/fusaric-R"/>
</dbReference>
<sequence length="194" mass="22375">MTNPPTYDYQSFLNDNIAKVCGVMLAWLAFQILRPSSDKRRSRRHIRALRREFLDQLSRRPHLSQSSFESLIYHRINQLNSSRDDQARLWLLRWGVVLLNCSHIVWQLREWDSDSPTLLTMRDATLRDLHQIISERGVHHSSLTETLDELQAMVTSLAAEGGARETELAGIIWRLFCSLSQLQQALPEGARAPA</sequence>
<name>D8MRJ8_ERWBE</name>
<organism evidence="2">
    <name type="scientific">Erwinia billingiae (strain Eb661)</name>
    <dbReference type="NCBI Taxonomy" id="634500"/>
    <lineage>
        <taxon>Bacteria</taxon>
        <taxon>Pseudomonadati</taxon>
        <taxon>Pseudomonadota</taxon>
        <taxon>Gammaproteobacteria</taxon>
        <taxon>Enterobacterales</taxon>
        <taxon>Erwiniaceae</taxon>
        <taxon>Erwinia</taxon>
    </lineage>
</organism>
<dbReference type="eggNOG" id="COG1289">
    <property type="taxonomic scope" value="Bacteria"/>
</dbReference>
<dbReference type="GO" id="GO:0022857">
    <property type="term" value="F:transmembrane transporter activity"/>
    <property type="evidence" value="ECO:0007669"/>
    <property type="project" value="InterPro"/>
</dbReference>
<dbReference type="EMBL" id="FP236843">
    <property type="protein sequence ID" value="CAX59455.1"/>
    <property type="molecule type" value="Genomic_DNA"/>
</dbReference>
<evidence type="ECO:0000313" key="2">
    <source>
        <dbReference type="Proteomes" id="UP000008793"/>
    </source>
</evidence>
<gene>
    <name evidence="1" type="ordered locus">EbC_19240</name>
</gene>
<dbReference type="KEGG" id="ebi:EbC_19240"/>
<dbReference type="Proteomes" id="UP000008793">
    <property type="component" value="Chromosome"/>
</dbReference>
<accession>D8MRJ8</accession>